<keyword evidence="8 17" id="KW-0732">Signal</keyword>
<feature type="transmembrane region" description="Helical" evidence="16">
    <location>
        <begin position="108"/>
        <end position="128"/>
    </location>
</feature>
<dbReference type="InterPro" id="IPR052337">
    <property type="entry name" value="SAT4-like"/>
</dbReference>
<evidence type="ECO:0000256" key="7">
    <source>
        <dbReference type="ARBA" id="ARBA00022692"/>
    </source>
</evidence>
<reference evidence="19 20" key="1">
    <citation type="submission" date="2018-04" db="EMBL/GenBank/DDBJ databases">
        <authorList>
            <person name="Huttner S."/>
            <person name="Dainat J."/>
        </authorList>
    </citation>
    <scope>NUCLEOTIDE SEQUENCE [LARGE SCALE GENOMIC DNA]</scope>
</reference>
<comment type="similarity">
    <text evidence="13">Belongs to the SAT4 family.</text>
</comment>
<dbReference type="PANTHER" id="PTHR33048:SF143">
    <property type="entry name" value="EXTRACELLULAR MEMBRANE PROTEIN CFEM DOMAIN-CONTAINING PROTEIN-RELATED"/>
    <property type="match status" value="1"/>
</dbReference>
<dbReference type="EMBL" id="OUUZ01000015">
    <property type="protein sequence ID" value="SPQ25639.1"/>
    <property type="molecule type" value="Genomic_DNA"/>
</dbReference>
<evidence type="ECO:0000256" key="14">
    <source>
        <dbReference type="PROSITE-ProRule" id="PRU01356"/>
    </source>
</evidence>
<feature type="disulfide bond" evidence="14">
    <location>
        <begin position="55"/>
        <end position="62"/>
    </location>
</feature>
<dbReference type="GO" id="GO:0005576">
    <property type="term" value="C:extracellular region"/>
    <property type="evidence" value="ECO:0007669"/>
    <property type="project" value="UniProtKB-SubCell"/>
</dbReference>
<keyword evidence="6" id="KW-0325">Glycoprotein</keyword>
<dbReference type="Proteomes" id="UP000289323">
    <property type="component" value="Unassembled WGS sequence"/>
</dbReference>
<dbReference type="InterPro" id="IPR049326">
    <property type="entry name" value="Rhodopsin_dom_fungi"/>
</dbReference>
<keyword evidence="5" id="KW-0964">Secreted</keyword>
<feature type="transmembrane region" description="Helical" evidence="16">
    <location>
        <begin position="305"/>
        <end position="324"/>
    </location>
</feature>
<keyword evidence="6" id="KW-0336">GPI-anchor</keyword>
<feature type="transmembrane region" description="Helical" evidence="16">
    <location>
        <begin position="227"/>
        <end position="251"/>
    </location>
</feature>
<dbReference type="PROSITE" id="PS52012">
    <property type="entry name" value="CFEM"/>
    <property type="match status" value="1"/>
</dbReference>
<evidence type="ECO:0000259" key="18">
    <source>
        <dbReference type="PROSITE" id="PS52012"/>
    </source>
</evidence>
<sequence length="464" mass="50476">MRSSQSTCAILGLCLLLLALCGGAAAGSISLEDAFPALPKCAQDCLLDAVGQSSCSPTNVTCICNDTRLNNMATACITSSCTVKESLTAKNLTSQLCGLPDHGDDSLIPVYSVFIGLAVVAVALRLVARVVTHAYFWWDDLACFIGFLCAAGFTGVNIKAIQLGQSKDIWFVPFDNITLVVELFYYEMLLYTITRFFVRASIILFYMRVFPPTKRDGKINLGRLVQATFVFNVVYNVSFLLAVVFQCYPIADFWRQWEGPLVEGHCGNANVLAWVAAATGIVFDLWLLALPFSQLWTLNLHWKRKVMGGLMFFVGVAVMIISLVRLKTINQFTRAVNPTKDIVQVCLWSGIELDVGVICPCLPSFRLLLRRLLPRAMGTTGRYEMDPMSNANSGMRSGLRRSLGGAPGGRIVVENTVDVKYGGSDDSNDSASVSGLVRGRASSAKDEESGPGNGHDNSGRGRAR</sequence>
<evidence type="ECO:0000256" key="5">
    <source>
        <dbReference type="ARBA" id="ARBA00022525"/>
    </source>
</evidence>
<evidence type="ECO:0000256" key="13">
    <source>
        <dbReference type="ARBA" id="ARBA00038359"/>
    </source>
</evidence>
<feature type="signal peptide" evidence="17">
    <location>
        <begin position="1"/>
        <end position="26"/>
    </location>
</feature>
<name>A0A446BT65_9PEZI</name>
<evidence type="ECO:0000256" key="12">
    <source>
        <dbReference type="ARBA" id="ARBA00023288"/>
    </source>
</evidence>
<feature type="disulfide bond" evidence="14">
    <location>
        <begin position="45"/>
        <end position="76"/>
    </location>
</feature>
<keyword evidence="12" id="KW-0449">Lipoprotein</keyword>
<feature type="domain" description="CFEM" evidence="18">
    <location>
        <begin position="13"/>
        <end position="123"/>
    </location>
</feature>
<evidence type="ECO:0000313" key="19">
    <source>
        <dbReference type="EMBL" id="SPQ25639.1"/>
    </source>
</evidence>
<evidence type="ECO:0000256" key="17">
    <source>
        <dbReference type="SAM" id="SignalP"/>
    </source>
</evidence>
<comment type="subcellular location">
    <subcellularLocation>
        <location evidence="2">Membrane</location>
        <topology evidence="2">Lipid-anchor</topology>
        <topology evidence="2">GPI-anchor</topology>
    </subcellularLocation>
    <subcellularLocation>
        <location evidence="1">Membrane</location>
        <topology evidence="1">Multi-pass membrane protein</topology>
    </subcellularLocation>
    <subcellularLocation>
        <location evidence="3">Secreted</location>
    </subcellularLocation>
</comment>
<accession>A0A446BT65</accession>
<dbReference type="GO" id="GO:0098552">
    <property type="term" value="C:side of membrane"/>
    <property type="evidence" value="ECO:0007669"/>
    <property type="project" value="UniProtKB-KW"/>
</dbReference>
<evidence type="ECO:0000256" key="8">
    <source>
        <dbReference type="ARBA" id="ARBA00022729"/>
    </source>
</evidence>
<keyword evidence="10 16" id="KW-0472">Membrane</keyword>
<gene>
    <name evidence="19" type="ORF">TT172_LOCUS8058</name>
</gene>
<feature type="transmembrane region" description="Helical" evidence="16">
    <location>
        <begin position="140"/>
        <end position="163"/>
    </location>
</feature>
<feature type="chain" id="PRO_5019068411" evidence="17">
    <location>
        <begin position="27"/>
        <end position="464"/>
    </location>
</feature>
<comment type="caution">
    <text evidence="14">Lacks conserved residue(s) required for the propagation of feature annotation.</text>
</comment>
<keyword evidence="11 14" id="KW-1015">Disulfide bond</keyword>
<proteinExistence type="inferred from homology"/>
<dbReference type="InterPro" id="IPR008427">
    <property type="entry name" value="Extracellular_membr_CFEM_dom"/>
</dbReference>
<evidence type="ECO:0000256" key="10">
    <source>
        <dbReference type="ARBA" id="ARBA00023136"/>
    </source>
</evidence>
<dbReference type="Pfam" id="PF20684">
    <property type="entry name" value="Fung_rhodopsin"/>
    <property type="match status" value="1"/>
</dbReference>
<organism evidence="19 20">
    <name type="scientific">Thermothielavioides terrestris</name>
    <dbReference type="NCBI Taxonomy" id="2587410"/>
    <lineage>
        <taxon>Eukaryota</taxon>
        <taxon>Fungi</taxon>
        <taxon>Dikarya</taxon>
        <taxon>Ascomycota</taxon>
        <taxon>Pezizomycotina</taxon>
        <taxon>Sordariomycetes</taxon>
        <taxon>Sordariomycetidae</taxon>
        <taxon>Sordariales</taxon>
        <taxon>Chaetomiaceae</taxon>
        <taxon>Thermothielavioides</taxon>
    </lineage>
</organism>
<evidence type="ECO:0000256" key="16">
    <source>
        <dbReference type="SAM" id="Phobius"/>
    </source>
</evidence>
<evidence type="ECO:0000256" key="1">
    <source>
        <dbReference type="ARBA" id="ARBA00004141"/>
    </source>
</evidence>
<evidence type="ECO:0000256" key="2">
    <source>
        <dbReference type="ARBA" id="ARBA00004589"/>
    </source>
</evidence>
<dbReference type="Pfam" id="PF05730">
    <property type="entry name" value="CFEM"/>
    <property type="match status" value="1"/>
</dbReference>
<dbReference type="SMART" id="SM00747">
    <property type="entry name" value="CFEM"/>
    <property type="match status" value="1"/>
</dbReference>
<evidence type="ECO:0000256" key="9">
    <source>
        <dbReference type="ARBA" id="ARBA00022989"/>
    </source>
</evidence>
<feature type="disulfide bond" evidence="14">
    <location>
        <begin position="41"/>
        <end position="81"/>
    </location>
</feature>
<feature type="transmembrane region" description="Helical" evidence="16">
    <location>
        <begin position="271"/>
        <end position="293"/>
    </location>
</feature>
<feature type="disulfide bond" evidence="14">
    <location>
        <begin position="64"/>
        <end position="97"/>
    </location>
</feature>
<feature type="compositionally biased region" description="Low complexity" evidence="15">
    <location>
        <begin position="393"/>
        <end position="404"/>
    </location>
</feature>
<feature type="region of interest" description="Disordered" evidence="15">
    <location>
        <begin position="384"/>
        <end position="407"/>
    </location>
</feature>
<keyword evidence="9 16" id="KW-1133">Transmembrane helix</keyword>
<feature type="transmembrane region" description="Helical" evidence="16">
    <location>
        <begin position="183"/>
        <end position="206"/>
    </location>
</feature>
<evidence type="ECO:0000256" key="6">
    <source>
        <dbReference type="ARBA" id="ARBA00022622"/>
    </source>
</evidence>
<dbReference type="AlphaFoldDB" id="A0A446BT65"/>
<evidence type="ECO:0000256" key="11">
    <source>
        <dbReference type="ARBA" id="ARBA00023157"/>
    </source>
</evidence>
<evidence type="ECO:0000256" key="3">
    <source>
        <dbReference type="ARBA" id="ARBA00004613"/>
    </source>
</evidence>
<protein>
    <submittedName>
        <fullName evidence="19">30ed0a38-e66d-4e1c-be66-33379dac14cd</fullName>
    </submittedName>
</protein>
<evidence type="ECO:0000256" key="4">
    <source>
        <dbReference type="ARBA" id="ARBA00010031"/>
    </source>
</evidence>
<evidence type="ECO:0000256" key="15">
    <source>
        <dbReference type="SAM" id="MobiDB-lite"/>
    </source>
</evidence>
<dbReference type="PANTHER" id="PTHR33048">
    <property type="entry name" value="PTH11-LIKE INTEGRAL MEMBRANE PROTEIN (AFU_ORTHOLOGUE AFUA_5G11245)"/>
    <property type="match status" value="1"/>
</dbReference>
<comment type="similarity">
    <text evidence="4">Belongs to the RBT5 family.</text>
</comment>
<keyword evidence="7 16" id="KW-0812">Transmembrane</keyword>
<feature type="region of interest" description="Disordered" evidence="15">
    <location>
        <begin position="421"/>
        <end position="464"/>
    </location>
</feature>
<evidence type="ECO:0000313" key="20">
    <source>
        <dbReference type="Proteomes" id="UP000289323"/>
    </source>
</evidence>